<comment type="caution">
    <text evidence="2">The sequence shown here is derived from an EMBL/GenBank/DDBJ whole genome shotgun (WGS) entry which is preliminary data.</text>
</comment>
<reference evidence="2" key="1">
    <citation type="submission" date="2020-10" db="EMBL/GenBank/DDBJ databases">
        <authorList>
            <person name="Gilroy R."/>
        </authorList>
    </citation>
    <scope>NUCLEOTIDE SEQUENCE</scope>
    <source>
        <strain evidence="2">ChiBcec7-5410</strain>
    </source>
</reference>
<dbReference type="Proteomes" id="UP000824160">
    <property type="component" value="Unassembled WGS sequence"/>
</dbReference>
<feature type="non-terminal residue" evidence="2">
    <location>
        <position position="97"/>
    </location>
</feature>
<accession>A0A9D1KR13</accession>
<reference evidence="2" key="2">
    <citation type="journal article" date="2021" name="PeerJ">
        <title>Extensive microbial diversity within the chicken gut microbiome revealed by metagenomics and culture.</title>
        <authorList>
            <person name="Gilroy R."/>
            <person name="Ravi A."/>
            <person name="Getino M."/>
            <person name="Pursley I."/>
            <person name="Horton D.L."/>
            <person name="Alikhan N.F."/>
            <person name="Baker D."/>
            <person name="Gharbi K."/>
            <person name="Hall N."/>
            <person name="Watson M."/>
            <person name="Adriaenssens E.M."/>
            <person name="Foster-Nyarko E."/>
            <person name="Jarju S."/>
            <person name="Secka A."/>
            <person name="Antonio M."/>
            <person name="Oren A."/>
            <person name="Chaudhuri R.R."/>
            <person name="La Ragione R."/>
            <person name="Hildebrand F."/>
            <person name="Pallen M.J."/>
        </authorList>
    </citation>
    <scope>NUCLEOTIDE SEQUENCE</scope>
    <source>
        <strain evidence="2">ChiBcec7-5410</strain>
    </source>
</reference>
<sequence length="97" mass="11433">MKFVSRFKHLLLICLSLLMVFSISGCQFGQVEKPENVLLMTPEQIKFYERLYRKDMDDVLKALNLTEEDLRTSDEVEEQSFISGYYLTPEIVRYNGK</sequence>
<feature type="chain" id="PRO_5039171063" description="Lipoprotein" evidence="1">
    <location>
        <begin position="30"/>
        <end position="97"/>
    </location>
</feature>
<keyword evidence="1" id="KW-0732">Signal</keyword>
<evidence type="ECO:0000256" key="1">
    <source>
        <dbReference type="SAM" id="SignalP"/>
    </source>
</evidence>
<dbReference type="EMBL" id="DVLW01000144">
    <property type="protein sequence ID" value="HIT94573.1"/>
    <property type="molecule type" value="Genomic_DNA"/>
</dbReference>
<evidence type="ECO:0000313" key="2">
    <source>
        <dbReference type="EMBL" id="HIT94573.1"/>
    </source>
</evidence>
<organism evidence="2 3">
    <name type="scientific">Candidatus Faecivivens stercoripullorum</name>
    <dbReference type="NCBI Taxonomy" id="2840805"/>
    <lineage>
        <taxon>Bacteria</taxon>
        <taxon>Bacillati</taxon>
        <taxon>Bacillota</taxon>
        <taxon>Clostridia</taxon>
        <taxon>Eubacteriales</taxon>
        <taxon>Oscillospiraceae</taxon>
        <taxon>Oscillospiraceae incertae sedis</taxon>
        <taxon>Candidatus Faecivivens</taxon>
    </lineage>
</organism>
<protein>
    <recommendedName>
        <fullName evidence="4">Lipoprotein</fullName>
    </recommendedName>
</protein>
<proteinExistence type="predicted"/>
<name>A0A9D1KR13_9FIRM</name>
<gene>
    <name evidence="2" type="ORF">IAC43_05265</name>
</gene>
<dbReference type="PROSITE" id="PS51257">
    <property type="entry name" value="PROKAR_LIPOPROTEIN"/>
    <property type="match status" value="1"/>
</dbReference>
<evidence type="ECO:0008006" key="4">
    <source>
        <dbReference type="Google" id="ProtNLM"/>
    </source>
</evidence>
<dbReference type="AlphaFoldDB" id="A0A9D1KR13"/>
<evidence type="ECO:0000313" key="3">
    <source>
        <dbReference type="Proteomes" id="UP000824160"/>
    </source>
</evidence>
<feature type="signal peptide" evidence="1">
    <location>
        <begin position="1"/>
        <end position="29"/>
    </location>
</feature>